<dbReference type="EMBL" id="JAGIOF010000001">
    <property type="protein sequence ID" value="MBP2388117.1"/>
    <property type="molecule type" value="Genomic_DNA"/>
</dbReference>
<keyword evidence="1" id="KW-0812">Transmembrane</keyword>
<reference evidence="2 3" key="1">
    <citation type="submission" date="2021-03" db="EMBL/GenBank/DDBJ databases">
        <title>Sequencing the genomes of 1000 actinobacteria strains.</title>
        <authorList>
            <person name="Klenk H.-P."/>
        </authorList>
    </citation>
    <scope>NUCLEOTIDE SEQUENCE [LARGE SCALE GENOMIC DNA]</scope>
    <source>
        <strain evidence="2 3">DSM 15797</strain>
    </source>
</reference>
<dbReference type="RefSeq" id="WP_210000957.1">
    <property type="nucleotide sequence ID" value="NZ_BAAAJY010000001.1"/>
</dbReference>
<keyword evidence="3" id="KW-1185">Reference proteome</keyword>
<feature type="transmembrane region" description="Helical" evidence="1">
    <location>
        <begin position="44"/>
        <end position="65"/>
    </location>
</feature>
<evidence type="ECO:0000313" key="2">
    <source>
        <dbReference type="EMBL" id="MBP2388117.1"/>
    </source>
</evidence>
<accession>A0ABS4XI18</accession>
<gene>
    <name evidence="2" type="ORF">JOF47_003628</name>
</gene>
<evidence type="ECO:0008006" key="4">
    <source>
        <dbReference type="Google" id="ProtNLM"/>
    </source>
</evidence>
<proteinExistence type="predicted"/>
<keyword evidence="1" id="KW-0472">Membrane</keyword>
<organism evidence="2 3">
    <name type="scientific">Paeniglutamicibacter kerguelensis</name>
    <dbReference type="NCBI Taxonomy" id="254788"/>
    <lineage>
        <taxon>Bacteria</taxon>
        <taxon>Bacillati</taxon>
        <taxon>Actinomycetota</taxon>
        <taxon>Actinomycetes</taxon>
        <taxon>Micrococcales</taxon>
        <taxon>Micrococcaceae</taxon>
        <taxon>Paeniglutamicibacter</taxon>
    </lineage>
</organism>
<dbReference type="Proteomes" id="UP001296993">
    <property type="component" value="Unassembled WGS sequence"/>
</dbReference>
<sequence length="202" mass="22669">MSTIQGWSSTIRAHEQAMAADLGNWRTTLRLNKEEDKKSRTNDVVGMIVGAIVTTASVLFLARWHPQALELWVVVLALGVVGLSLMAIFARDLVHKYRVGVRGMLLAHVYEMGLVFERTMGSLFTVPLNSAKIRYVAWDDDGEDERHREQLWVTLIDGTVRAVETWTEAERRQLSELASCLRLGGNPQVIEPTWSAGRPEAL</sequence>
<keyword evidence="1" id="KW-1133">Transmembrane helix</keyword>
<feature type="transmembrane region" description="Helical" evidence="1">
    <location>
        <begin position="71"/>
        <end position="90"/>
    </location>
</feature>
<protein>
    <recommendedName>
        <fullName evidence="4">DUF2244 domain-containing protein</fullName>
    </recommendedName>
</protein>
<evidence type="ECO:0000313" key="3">
    <source>
        <dbReference type="Proteomes" id="UP001296993"/>
    </source>
</evidence>
<name>A0ABS4XI18_9MICC</name>
<evidence type="ECO:0000256" key="1">
    <source>
        <dbReference type="SAM" id="Phobius"/>
    </source>
</evidence>
<comment type="caution">
    <text evidence="2">The sequence shown here is derived from an EMBL/GenBank/DDBJ whole genome shotgun (WGS) entry which is preliminary data.</text>
</comment>